<protein>
    <recommendedName>
        <fullName evidence="1">Probable pectate lyase C</fullName>
    </recommendedName>
</protein>
<keyword evidence="2" id="KW-0732">Signal</keyword>
<name>A0A1F5Z4Z5_9BACT</name>
<evidence type="ECO:0000256" key="2">
    <source>
        <dbReference type="SAM" id="SignalP"/>
    </source>
</evidence>
<dbReference type="InterPro" id="IPR039448">
    <property type="entry name" value="Beta_helix"/>
</dbReference>
<dbReference type="Proteomes" id="UP000178681">
    <property type="component" value="Unassembled WGS sequence"/>
</dbReference>
<dbReference type="SMART" id="SM00710">
    <property type="entry name" value="PbH1"/>
    <property type="match status" value="5"/>
</dbReference>
<dbReference type="InterPro" id="IPR006626">
    <property type="entry name" value="PbH1"/>
</dbReference>
<dbReference type="GO" id="GO:0000272">
    <property type="term" value="P:polysaccharide catabolic process"/>
    <property type="evidence" value="ECO:0007669"/>
    <property type="project" value="InterPro"/>
</dbReference>
<evidence type="ECO:0000259" key="3">
    <source>
        <dbReference type="PROSITE" id="PS51766"/>
    </source>
</evidence>
<evidence type="ECO:0000313" key="5">
    <source>
        <dbReference type="Proteomes" id="UP000178681"/>
    </source>
</evidence>
<proteinExistence type="predicted"/>
<reference evidence="4 5" key="1">
    <citation type="journal article" date="2016" name="Nat. Commun.">
        <title>Thousands of microbial genomes shed light on interconnected biogeochemical processes in an aquifer system.</title>
        <authorList>
            <person name="Anantharaman K."/>
            <person name="Brown C.T."/>
            <person name="Hug L.A."/>
            <person name="Sharon I."/>
            <person name="Castelle C.J."/>
            <person name="Probst A.J."/>
            <person name="Thomas B.C."/>
            <person name="Singh A."/>
            <person name="Wilkins M.J."/>
            <person name="Karaoz U."/>
            <person name="Brodie E.L."/>
            <person name="Williams K.H."/>
            <person name="Hubbard S.S."/>
            <person name="Banfield J.F."/>
        </authorList>
    </citation>
    <scope>NUCLEOTIDE SEQUENCE [LARGE SCALE GENOMIC DNA]</scope>
</reference>
<evidence type="ECO:0000256" key="1">
    <source>
        <dbReference type="ARBA" id="ARBA00016512"/>
    </source>
</evidence>
<organism evidence="4 5">
    <name type="scientific">Candidatus Gottesmanbacteria bacterium RIFCSPHIGHO2_01_FULL_42_12</name>
    <dbReference type="NCBI Taxonomy" id="1798377"/>
    <lineage>
        <taxon>Bacteria</taxon>
        <taxon>Candidatus Gottesmaniibacteriota</taxon>
    </lineage>
</organism>
<comment type="caution">
    <text evidence="4">The sequence shown here is derived from an EMBL/GenBank/DDBJ whole genome shotgun (WGS) entry which is preliminary data.</text>
</comment>
<dbReference type="Gene3D" id="1.10.1330.10">
    <property type="entry name" value="Dockerin domain"/>
    <property type="match status" value="1"/>
</dbReference>
<dbReference type="STRING" id="1798377.A2872_02470"/>
<dbReference type="InterPro" id="IPR011050">
    <property type="entry name" value="Pectin_lyase_fold/virulence"/>
</dbReference>
<dbReference type="Gene3D" id="2.160.20.10">
    <property type="entry name" value="Single-stranded right-handed beta-helix, Pectin lyase-like"/>
    <property type="match status" value="1"/>
</dbReference>
<dbReference type="InterPro" id="IPR018247">
    <property type="entry name" value="EF_Hand_1_Ca_BS"/>
</dbReference>
<dbReference type="PROSITE" id="PS00018">
    <property type="entry name" value="EF_HAND_1"/>
    <property type="match status" value="2"/>
</dbReference>
<dbReference type="Pfam" id="PF00404">
    <property type="entry name" value="Dockerin_1"/>
    <property type="match status" value="1"/>
</dbReference>
<feature type="domain" description="Dockerin" evidence="3">
    <location>
        <begin position="399"/>
        <end position="456"/>
    </location>
</feature>
<gene>
    <name evidence="4" type="ORF">A2872_02470</name>
</gene>
<dbReference type="InterPro" id="IPR002105">
    <property type="entry name" value="Dockerin_1_rpt"/>
</dbReference>
<dbReference type="GO" id="GO:0004553">
    <property type="term" value="F:hydrolase activity, hydrolyzing O-glycosyl compounds"/>
    <property type="evidence" value="ECO:0007669"/>
    <property type="project" value="InterPro"/>
</dbReference>
<feature type="signal peptide" evidence="2">
    <location>
        <begin position="1"/>
        <end position="23"/>
    </location>
</feature>
<evidence type="ECO:0000313" key="4">
    <source>
        <dbReference type="EMBL" id="OGG07443.1"/>
    </source>
</evidence>
<dbReference type="InterPro" id="IPR016134">
    <property type="entry name" value="Dockerin_dom"/>
</dbReference>
<dbReference type="CDD" id="cd14254">
    <property type="entry name" value="Dockerin_II"/>
    <property type="match status" value="1"/>
</dbReference>
<dbReference type="EMBL" id="MFJG01000005">
    <property type="protein sequence ID" value="OGG07443.1"/>
    <property type="molecule type" value="Genomic_DNA"/>
</dbReference>
<accession>A0A1F5Z4Z5</accession>
<dbReference type="SUPFAM" id="SSF63446">
    <property type="entry name" value="Type I dockerin domain"/>
    <property type="match status" value="1"/>
</dbReference>
<sequence length="456" mass="48565">MRKKLILALLFLTSLIFPSPIYAATRTVCATGCQYSSIAGAITASAQDDTISVSEGAYNGFILGKKVTITAANFDAADPTKNTTNINGQVIIDTGGSWAWDQGPIVRGFHINAVGPVNLKSPATIEYNYITGGGDHVSISGSGGIIRGNRIQNAGDDNIDIDNQSKNLLIENNYLLNAGEEGIEMRQQPSTMSQRIDVIVRGNRIEGNPSDGFQIMDYGNFSNRRYIFDRNLFINNSKGGIAIMPSNITKEDLSGAAMPEPMYVVNNTFVGNYAGIAGGANAVVINNIFSGQTGFDLKNVNGKSEIKYNLFLATPKLQGTNNLNQATTFTGNPLLTSNYTLSQGSPAIDIGIATYQYSYVYDGSGGGTAQTFTDYVINLAAGQYNGLAPDLGIGEYGGVSGKTGDVNSDGQVNIYDLSMVVANFNKTPITNAKTDVNRDGVVNLADIRLIITNILN</sequence>
<feature type="chain" id="PRO_5009522812" description="Probable pectate lyase C" evidence="2">
    <location>
        <begin position="24"/>
        <end position="456"/>
    </location>
</feature>
<dbReference type="PROSITE" id="PS51766">
    <property type="entry name" value="DOCKERIN"/>
    <property type="match status" value="1"/>
</dbReference>
<dbReference type="InterPro" id="IPR036439">
    <property type="entry name" value="Dockerin_dom_sf"/>
</dbReference>
<dbReference type="AlphaFoldDB" id="A0A1F5Z4Z5"/>
<dbReference type="InterPro" id="IPR012334">
    <property type="entry name" value="Pectin_lyas_fold"/>
</dbReference>
<dbReference type="Pfam" id="PF13229">
    <property type="entry name" value="Beta_helix"/>
    <property type="match status" value="1"/>
</dbReference>
<dbReference type="SUPFAM" id="SSF51126">
    <property type="entry name" value="Pectin lyase-like"/>
    <property type="match status" value="1"/>
</dbReference>